<feature type="compositionally biased region" description="Polar residues" evidence="1">
    <location>
        <begin position="204"/>
        <end position="213"/>
    </location>
</feature>
<dbReference type="EMBL" id="PQXL01000422">
    <property type="protein sequence ID" value="THV46043.1"/>
    <property type="molecule type" value="Genomic_DNA"/>
</dbReference>
<feature type="region of interest" description="Disordered" evidence="1">
    <location>
        <begin position="201"/>
        <end position="229"/>
    </location>
</feature>
<keyword evidence="3" id="KW-1185">Reference proteome</keyword>
<sequence length="753" mass="82865">MLNPFARSKNDLPSMNRHSITAWAHDIIDELQRIGTLNPGNEKAADDLLRVYQNMLQFYTWVSTRPRVQVNHSPRPIQPPWIPNDIFTSAHKVWNDLEWELRLEKDGAFIDQMIDHLGWFWNIKNNLVNQARRTRGLSVLPNMETMAEAANYARISSIDRVNTMQIPEARTIPLGSHFPRPMAPASRDNPRNLEALLAEHSTRRGNSGDNIMHSSRTSSSGTPSILQPKTGHLQLPKFSQSVQGQPHSLLPVTLSVKGKKPSSLHPGVQYQPPTARDKASRTIFNMAGGKYNDGVEYSQTSQVPVGFILPAPQIRDDKYPNRAQGFGGGSKRPIPSVPALEPVFSGRDNHGQDSPTSHEGKLVLSHSSTTRTKTGNCFSATNNSVSAQDKDVIVILDTPSPESTNIRIESLTSRDYARHPSSPVLSPGAGYEHARPSSAKMSPMHSKDATRHFSSPVNPGTPINSLISQREVKPAEPKKIRSETLDRRSAKQGHSITRGKKQKRATDTGGTEVSAKVKGLSTPKRNTSVPTNDNQGDVKINNIAQDQETRSSSVNVKQDDKTNHLQKVNTKRTEPSNEAYVTVSDGHNKRPKINNNPINSSVHASPYTSFLRQYRPSNPNSSTSSGVIQQSAQDKVVETKFVGGGHIGEKIGSKKSGDEKASDESKTSSQFVDQNSTHENSVSNKSIIEETLSEDSAGDKLMTEAPIMKDAISMETSGNKIASDKPADKPADNKLLPTNNNKSKSLYRPFSMR</sequence>
<feature type="region of interest" description="Disordered" evidence="1">
    <location>
        <begin position="405"/>
        <end position="753"/>
    </location>
</feature>
<feature type="compositionally biased region" description="Polar residues" evidence="1">
    <location>
        <begin position="523"/>
        <end position="535"/>
    </location>
</feature>
<feature type="compositionally biased region" description="Polar residues" evidence="1">
    <location>
        <begin position="452"/>
        <end position="468"/>
    </location>
</feature>
<dbReference type="Proteomes" id="UP000308671">
    <property type="component" value="Unassembled WGS sequence"/>
</dbReference>
<evidence type="ECO:0000313" key="3">
    <source>
        <dbReference type="Proteomes" id="UP000308671"/>
    </source>
</evidence>
<feature type="compositionally biased region" description="Basic and acidic residues" evidence="1">
    <location>
        <begin position="470"/>
        <end position="489"/>
    </location>
</feature>
<feature type="compositionally biased region" description="Polar residues" evidence="1">
    <location>
        <begin position="602"/>
        <end position="633"/>
    </location>
</feature>
<protein>
    <submittedName>
        <fullName evidence="2">Uncharacterized protein</fullName>
    </submittedName>
</protein>
<comment type="caution">
    <text evidence="2">The sequence shown here is derived from an EMBL/GenBank/DDBJ whole genome shotgun (WGS) entry which is preliminary data.</text>
</comment>
<evidence type="ECO:0000256" key="1">
    <source>
        <dbReference type="SAM" id="MobiDB-lite"/>
    </source>
</evidence>
<gene>
    <name evidence="2" type="ORF">BGAL_0422g00010</name>
</gene>
<proteinExistence type="predicted"/>
<reference evidence="2 3" key="1">
    <citation type="submission" date="2017-12" db="EMBL/GenBank/DDBJ databases">
        <title>Comparative genomics of Botrytis spp.</title>
        <authorList>
            <person name="Valero-Jimenez C.A."/>
            <person name="Tapia P."/>
            <person name="Veloso J."/>
            <person name="Silva-Moreno E."/>
            <person name="Staats M."/>
            <person name="Valdes J.H."/>
            <person name="Van Kan J.A.L."/>
        </authorList>
    </citation>
    <scope>NUCLEOTIDE SEQUENCE [LARGE SCALE GENOMIC DNA]</scope>
    <source>
        <strain evidence="2 3">MUCL435</strain>
    </source>
</reference>
<feature type="compositionally biased region" description="Polar residues" evidence="1">
    <location>
        <begin position="542"/>
        <end position="556"/>
    </location>
</feature>
<feature type="compositionally biased region" description="Low complexity" evidence="1">
    <location>
        <begin position="214"/>
        <end position="224"/>
    </location>
</feature>
<organism evidence="2 3">
    <name type="scientific">Botrytis galanthina</name>
    <dbReference type="NCBI Taxonomy" id="278940"/>
    <lineage>
        <taxon>Eukaryota</taxon>
        <taxon>Fungi</taxon>
        <taxon>Dikarya</taxon>
        <taxon>Ascomycota</taxon>
        <taxon>Pezizomycotina</taxon>
        <taxon>Leotiomycetes</taxon>
        <taxon>Helotiales</taxon>
        <taxon>Sclerotiniaceae</taxon>
        <taxon>Botrytis</taxon>
    </lineage>
</organism>
<name>A0A4S8QM82_9HELO</name>
<dbReference type="OrthoDB" id="3525132at2759"/>
<evidence type="ECO:0000313" key="2">
    <source>
        <dbReference type="EMBL" id="THV46043.1"/>
    </source>
</evidence>
<accession>A0A4S8QM82</accession>
<dbReference type="AlphaFoldDB" id="A0A4S8QM82"/>
<feature type="compositionally biased region" description="Basic and acidic residues" evidence="1">
    <location>
        <begin position="647"/>
        <end position="666"/>
    </location>
</feature>
<feature type="compositionally biased region" description="Polar residues" evidence="1">
    <location>
        <begin position="667"/>
        <end position="686"/>
    </location>
</feature>
<feature type="compositionally biased region" description="Basic and acidic residues" evidence="1">
    <location>
        <begin position="722"/>
        <end position="732"/>
    </location>
</feature>